<dbReference type="PaxDb" id="2903-EOD30915"/>
<protein>
    <submittedName>
        <fullName evidence="2">Uncharacterized protein</fullName>
    </submittedName>
</protein>
<evidence type="ECO:0000256" key="1">
    <source>
        <dbReference type="SAM" id="Phobius"/>
    </source>
</evidence>
<reference evidence="2" key="2">
    <citation type="submission" date="2024-10" db="UniProtKB">
        <authorList>
            <consortium name="EnsemblProtists"/>
        </authorList>
    </citation>
    <scope>IDENTIFICATION</scope>
</reference>
<dbReference type="RefSeq" id="XP_005783344.1">
    <property type="nucleotide sequence ID" value="XM_005783287.1"/>
</dbReference>
<accession>A0A0D3K580</accession>
<evidence type="ECO:0000313" key="2">
    <source>
        <dbReference type="EnsemblProtists" id="EOD30915"/>
    </source>
</evidence>
<reference evidence="3" key="1">
    <citation type="journal article" date="2013" name="Nature">
        <title>Pan genome of the phytoplankton Emiliania underpins its global distribution.</title>
        <authorList>
            <person name="Read B.A."/>
            <person name="Kegel J."/>
            <person name="Klute M.J."/>
            <person name="Kuo A."/>
            <person name="Lefebvre S.C."/>
            <person name="Maumus F."/>
            <person name="Mayer C."/>
            <person name="Miller J."/>
            <person name="Monier A."/>
            <person name="Salamov A."/>
            <person name="Young J."/>
            <person name="Aguilar M."/>
            <person name="Claverie J.M."/>
            <person name="Frickenhaus S."/>
            <person name="Gonzalez K."/>
            <person name="Herman E.K."/>
            <person name="Lin Y.C."/>
            <person name="Napier J."/>
            <person name="Ogata H."/>
            <person name="Sarno A.F."/>
            <person name="Shmutz J."/>
            <person name="Schroeder D."/>
            <person name="de Vargas C."/>
            <person name="Verret F."/>
            <person name="von Dassow P."/>
            <person name="Valentin K."/>
            <person name="Van de Peer Y."/>
            <person name="Wheeler G."/>
            <person name="Dacks J.B."/>
            <person name="Delwiche C.F."/>
            <person name="Dyhrman S.T."/>
            <person name="Glockner G."/>
            <person name="John U."/>
            <person name="Richards T."/>
            <person name="Worden A.Z."/>
            <person name="Zhang X."/>
            <person name="Grigoriev I.V."/>
            <person name="Allen A.E."/>
            <person name="Bidle K."/>
            <person name="Borodovsky M."/>
            <person name="Bowler C."/>
            <person name="Brownlee C."/>
            <person name="Cock J.M."/>
            <person name="Elias M."/>
            <person name="Gladyshev V.N."/>
            <person name="Groth M."/>
            <person name="Guda C."/>
            <person name="Hadaegh A."/>
            <person name="Iglesias-Rodriguez M.D."/>
            <person name="Jenkins J."/>
            <person name="Jones B.M."/>
            <person name="Lawson T."/>
            <person name="Leese F."/>
            <person name="Lindquist E."/>
            <person name="Lobanov A."/>
            <person name="Lomsadze A."/>
            <person name="Malik S.B."/>
            <person name="Marsh M.E."/>
            <person name="Mackinder L."/>
            <person name="Mock T."/>
            <person name="Mueller-Roeber B."/>
            <person name="Pagarete A."/>
            <person name="Parker M."/>
            <person name="Probert I."/>
            <person name="Quesneville H."/>
            <person name="Raines C."/>
            <person name="Rensing S.A."/>
            <person name="Riano-Pachon D.M."/>
            <person name="Richier S."/>
            <person name="Rokitta S."/>
            <person name="Shiraiwa Y."/>
            <person name="Soanes D.M."/>
            <person name="van der Giezen M."/>
            <person name="Wahlund T.M."/>
            <person name="Williams B."/>
            <person name="Wilson W."/>
            <person name="Wolfe G."/>
            <person name="Wurch L.L."/>
        </authorList>
    </citation>
    <scope>NUCLEOTIDE SEQUENCE</scope>
</reference>
<evidence type="ECO:0000313" key="3">
    <source>
        <dbReference type="Proteomes" id="UP000013827"/>
    </source>
</evidence>
<dbReference type="Proteomes" id="UP000013827">
    <property type="component" value="Unassembled WGS sequence"/>
</dbReference>
<dbReference type="KEGG" id="ehx:EMIHUDRAFT_99204"/>
<keyword evidence="1" id="KW-0472">Membrane</keyword>
<dbReference type="GeneID" id="17276482"/>
<keyword evidence="1" id="KW-1133">Transmembrane helix</keyword>
<dbReference type="AlphaFoldDB" id="A0A0D3K580"/>
<feature type="transmembrane region" description="Helical" evidence="1">
    <location>
        <begin position="172"/>
        <end position="191"/>
    </location>
</feature>
<dbReference type="HOGENOM" id="CLU_120716_0_0_1"/>
<keyword evidence="3" id="KW-1185">Reference proteome</keyword>
<dbReference type="EnsemblProtists" id="EOD30915">
    <property type="protein sequence ID" value="EOD30915"/>
    <property type="gene ID" value="EMIHUDRAFT_99204"/>
</dbReference>
<proteinExistence type="predicted"/>
<name>A0A0D3K580_EMIH1</name>
<sequence>MVLPTLLAAAYPVRSPAASITMAASLPDAVSEVLPSKVAEDPGVVPLWRALRGCYPSDEAALTALTANKGIVTPWVVSPSTITSNNALLRGMLGKQRALNVITKNPGVLACDPERLAISSPQEIEAVASATSAVGRASTPLAFAALALFTLALLPSAGVMDAELAGSIVRPASGAIGATAFFAALAGATAAQRRS</sequence>
<organism evidence="2 3">
    <name type="scientific">Emiliania huxleyi (strain CCMP1516)</name>
    <dbReference type="NCBI Taxonomy" id="280463"/>
    <lineage>
        <taxon>Eukaryota</taxon>
        <taxon>Haptista</taxon>
        <taxon>Haptophyta</taxon>
        <taxon>Prymnesiophyceae</taxon>
        <taxon>Isochrysidales</taxon>
        <taxon>Noelaerhabdaceae</taxon>
        <taxon>Emiliania</taxon>
    </lineage>
</organism>
<feature type="transmembrane region" description="Helical" evidence="1">
    <location>
        <begin position="141"/>
        <end position="160"/>
    </location>
</feature>
<keyword evidence="1" id="KW-0812">Transmembrane</keyword>